<dbReference type="Pfam" id="PF02752">
    <property type="entry name" value="Arrestin_C"/>
    <property type="match status" value="1"/>
</dbReference>
<feature type="compositionally biased region" description="Polar residues" evidence="1">
    <location>
        <begin position="696"/>
        <end position="712"/>
    </location>
</feature>
<dbReference type="Proteomes" id="UP000053989">
    <property type="component" value="Unassembled WGS sequence"/>
</dbReference>
<dbReference type="InterPro" id="IPR011022">
    <property type="entry name" value="Arrestin_C-like"/>
</dbReference>
<dbReference type="AlphaFoldDB" id="A0A0C3E042"/>
<feature type="compositionally biased region" description="Basic and acidic residues" evidence="1">
    <location>
        <begin position="958"/>
        <end position="972"/>
    </location>
</feature>
<gene>
    <name evidence="3" type="ORF">SCLCIDRAFT_25812</name>
</gene>
<evidence type="ECO:0000313" key="4">
    <source>
        <dbReference type="Proteomes" id="UP000053989"/>
    </source>
</evidence>
<dbReference type="InterPro" id="IPR014756">
    <property type="entry name" value="Ig_E-set"/>
</dbReference>
<feature type="region of interest" description="Disordered" evidence="1">
    <location>
        <begin position="755"/>
        <end position="820"/>
    </location>
</feature>
<dbReference type="GO" id="GO:0000935">
    <property type="term" value="C:division septum"/>
    <property type="evidence" value="ECO:0007669"/>
    <property type="project" value="TreeGrafter"/>
</dbReference>
<feature type="compositionally biased region" description="Low complexity" evidence="1">
    <location>
        <begin position="755"/>
        <end position="780"/>
    </location>
</feature>
<feature type="region of interest" description="Disordered" evidence="1">
    <location>
        <begin position="489"/>
        <end position="550"/>
    </location>
</feature>
<dbReference type="InterPro" id="IPR053060">
    <property type="entry name" value="Cytokinesis_Signaling_Reg"/>
</dbReference>
<feature type="region of interest" description="Disordered" evidence="1">
    <location>
        <begin position="647"/>
        <end position="674"/>
    </location>
</feature>
<feature type="compositionally biased region" description="Pro residues" evidence="1">
    <location>
        <begin position="1094"/>
        <end position="1109"/>
    </location>
</feature>
<organism evidence="3 4">
    <name type="scientific">Scleroderma citrinum Foug A</name>
    <dbReference type="NCBI Taxonomy" id="1036808"/>
    <lineage>
        <taxon>Eukaryota</taxon>
        <taxon>Fungi</taxon>
        <taxon>Dikarya</taxon>
        <taxon>Basidiomycota</taxon>
        <taxon>Agaricomycotina</taxon>
        <taxon>Agaricomycetes</taxon>
        <taxon>Agaricomycetidae</taxon>
        <taxon>Boletales</taxon>
        <taxon>Sclerodermatineae</taxon>
        <taxon>Sclerodermataceae</taxon>
        <taxon>Scleroderma</taxon>
    </lineage>
</organism>
<proteinExistence type="predicted"/>
<evidence type="ECO:0000256" key="1">
    <source>
        <dbReference type="SAM" id="MobiDB-lite"/>
    </source>
</evidence>
<feature type="compositionally biased region" description="Low complexity" evidence="1">
    <location>
        <begin position="973"/>
        <end position="982"/>
    </location>
</feature>
<feature type="region of interest" description="Disordered" evidence="1">
    <location>
        <begin position="696"/>
        <end position="734"/>
    </location>
</feature>
<protein>
    <recommendedName>
        <fullName evidence="2">Arrestin C-terminal-like domain-containing protein</fullName>
    </recommendedName>
</protein>
<feature type="compositionally biased region" description="Low complexity" evidence="1">
    <location>
        <begin position="788"/>
        <end position="802"/>
    </location>
</feature>
<feature type="compositionally biased region" description="Low complexity" evidence="1">
    <location>
        <begin position="992"/>
        <end position="1003"/>
    </location>
</feature>
<accession>A0A0C3E042</accession>
<feature type="domain" description="Arrestin C-terminal-like" evidence="2">
    <location>
        <begin position="213"/>
        <end position="360"/>
    </location>
</feature>
<evidence type="ECO:0000259" key="2">
    <source>
        <dbReference type="Pfam" id="PF02752"/>
    </source>
</evidence>
<dbReference type="PANTHER" id="PTHR36419">
    <property type="entry name" value="ARRESTIN FAMILY PROTEIN 1"/>
    <property type="match status" value="1"/>
</dbReference>
<dbReference type="GO" id="GO:0000917">
    <property type="term" value="P:division septum assembly"/>
    <property type="evidence" value="ECO:0007669"/>
    <property type="project" value="TreeGrafter"/>
</dbReference>
<dbReference type="HOGENOM" id="CLU_006109_0_0_1"/>
<feature type="compositionally biased region" description="Polar residues" evidence="1">
    <location>
        <begin position="537"/>
        <end position="550"/>
    </location>
</feature>
<evidence type="ECO:0000313" key="3">
    <source>
        <dbReference type="EMBL" id="KIM61486.1"/>
    </source>
</evidence>
<reference evidence="4" key="2">
    <citation type="submission" date="2015-01" db="EMBL/GenBank/DDBJ databases">
        <title>Evolutionary Origins and Diversification of the Mycorrhizal Mutualists.</title>
        <authorList>
            <consortium name="DOE Joint Genome Institute"/>
            <consortium name="Mycorrhizal Genomics Consortium"/>
            <person name="Kohler A."/>
            <person name="Kuo A."/>
            <person name="Nagy L.G."/>
            <person name="Floudas D."/>
            <person name="Copeland A."/>
            <person name="Barry K.W."/>
            <person name="Cichocki N."/>
            <person name="Veneault-Fourrey C."/>
            <person name="LaButti K."/>
            <person name="Lindquist E.A."/>
            <person name="Lipzen A."/>
            <person name="Lundell T."/>
            <person name="Morin E."/>
            <person name="Murat C."/>
            <person name="Riley R."/>
            <person name="Ohm R."/>
            <person name="Sun H."/>
            <person name="Tunlid A."/>
            <person name="Henrissat B."/>
            <person name="Grigoriev I.V."/>
            <person name="Hibbett D.S."/>
            <person name="Martin F."/>
        </authorList>
    </citation>
    <scope>NUCLEOTIDE SEQUENCE [LARGE SCALE GENOMIC DNA]</scope>
    <source>
        <strain evidence="4">Foug A</strain>
    </source>
</reference>
<dbReference type="OrthoDB" id="4001642at2759"/>
<dbReference type="SUPFAM" id="SSF81296">
    <property type="entry name" value="E set domains"/>
    <property type="match status" value="1"/>
</dbReference>
<reference evidence="3 4" key="1">
    <citation type="submission" date="2014-04" db="EMBL/GenBank/DDBJ databases">
        <authorList>
            <consortium name="DOE Joint Genome Institute"/>
            <person name="Kuo A."/>
            <person name="Kohler A."/>
            <person name="Nagy L.G."/>
            <person name="Floudas D."/>
            <person name="Copeland A."/>
            <person name="Barry K.W."/>
            <person name="Cichocki N."/>
            <person name="Veneault-Fourrey C."/>
            <person name="LaButti K."/>
            <person name="Lindquist E.A."/>
            <person name="Lipzen A."/>
            <person name="Lundell T."/>
            <person name="Morin E."/>
            <person name="Murat C."/>
            <person name="Sun H."/>
            <person name="Tunlid A."/>
            <person name="Henrissat B."/>
            <person name="Grigoriev I.V."/>
            <person name="Hibbett D.S."/>
            <person name="Martin F."/>
            <person name="Nordberg H.P."/>
            <person name="Cantor M.N."/>
            <person name="Hua S.X."/>
        </authorList>
    </citation>
    <scope>NUCLEOTIDE SEQUENCE [LARGE SCALE GENOMIC DNA]</scope>
    <source>
        <strain evidence="3 4">Foug A</strain>
    </source>
</reference>
<feature type="compositionally biased region" description="Low complexity" evidence="1">
    <location>
        <begin position="1059"/>
        <end position="1068"/>
    </location>
</feature>
<dbReference type="InParanoid" id="A0A0C3E042"/>
<feature type="region of interest" description="Disordered" evidence="1">
    <location>
        <begin position="1140"/>
        <end position="1160"/>
    </location>
</feature>
<dbReference type="EMBL" id="KN822051">
    <property type="protein sequence ID" value="KIM61486.1"/>
    <property type="molecule type" value="Genomic_DNA"/>
</dbReference>
<dbReference type="PANTHER" id="PTHR36419:SF1">
    <property type="entry name" value="RHO1 GEF LOCALIZING PROTEIN 1"/>
    <property type="match status" value="1"/>
</dbReference>
<feature type="region of interest" description="Disordered" evidence="1">
    <location>
        <begin position="573"/>
        <end position="595"/>
    </location>
</feature>
<feature type="compositionally biased region" description="Low complexity" evidence="1">
    <location>
        <begin position="656"/>
        <end position="674"/>
    </location>
</feature>
<feature type="compositionally biased region" description="Basic and acidic residues" evidence="1">
    <location>
        <begin position="891"/>
        <end position="910"/>
    </location>
</feature>
<feature type="compositionally biased region" description="Basic and acidic residues" evidence="1">
    <location>
        <begin position="1033"/>
        <end position="1051"/>
    </location>
</feature>
<sequence length="1187" mass="124365">MSTVKIALQPPPNVDFVVGYPGIPPGADRPQAAVKGAVEVRVGPQGTKAKWVRVELKKIETLPGGGQANSYYDHIGSSPIVLWQSSEEYSMLQSVSALIQHPSVTVVVVACGRMSARKSESLRVRRHYIKSDFPFLIRIPESIPPSIALDRGAGIRYELVATACILGKKGFFRQRKTTVVSQATAIIIDKHELHSTWPVYSQPESRSTLQDGLRLTVERSRTCYGPGDRISITAILRAELPQPVVLRGFEFTLRETTVFRAGPQGAGGGGSGISGGRSNKRGGPQIRVANIGEQKVPLSATLYNGTQHKAEMGCLIPNTHTTASLNAARHIDITYVIVVRALVGPTQQGVAMELPIIISNWPRCVSEEAIRRIGMAPSLCMTSPSSTAPTVPITTTTAQHHPSNSFSGAPEYGFSSTAAGTGAGAGRIGLIPPKQHVQYSSAPIGHNGSAHRDTQQLEVDELGGLVGRRGPSATVDHAGYAGGASAGGGMARIDEDGTVRAGPGSRPGTGGADVRTRPSFTGSVSGGAVTHHRRRPSATTTGTANPQNRLTITNYSEREAEAVAAENAAVAVTSNRPGSAGGANRPGSAGQRGQWLTAEDEKKQLYENAVAKVQKVQGTTALAPTISLNESGSSVPAASHTSIAANAPVPSGATITTSSKNLTTPKKTTTPIWPTAEEEKVRLYDQAQAIAKRTQAYGTYSPSLHSRTSSENAPPRVVTPPRQGGSGGTGMMSPSVSISAGAALYQSAVSSMSARPSSAGMHASSSFGGAPPQSSSGAPAPSSPPASVPQYPQAQSSPSSSGTGARNVPQYPSAADEKAALKLYHEAKRAVDRNQNIHVQDVQHDDASPAPIAYDALYPSPPAGGSSGGAETGPHPDEGLPPPFETSGSERPLHNDAHMSEKEKLRRQYEAQDTAAMSAPPPPHFYSEQGDSPQVFSPAYASGGGLPSYADPPAESGLSEKETLRKRYEQDHATAAFTAALARQQSPPPFIAQPRAQPAYQSQPPSPPHPRINGTRTQPAPPTINGVRPLTAAEEKAQLKAKYEAEERDARGTSGGSSGSSNGASMKGFMSNTYDDIYSSPASRHPYANGGASPPSPPPPPPPLLPRPPVEYIQQTQEEDIRARHYYVGVEEALQGLPAMRSTTPGVAGGSTLRNPHLEVRPFSPFDAGLGYGYGGASGTRSPPPRS</sequence>
<feature type="compositionally biased region" description="Gly residues" evidence="1">
    <location>
        <begin position="264"/>
        <end position="275"/>
    </location>
</feature>
<feature type="region of interest" description="Disordered" evidence="1">
    <location>
        <begin position="843"/>
        <end position="1118"/>
    </location>
</feature>
<name>A0A0C3E042_9AGAM</name>
<feature type="region of interest" description="Disordered" evidence="1">
    <location>
        <begin position="262"/>
        <end position="284"/>
    </location>
</feature>
<keyword evidence="4" id="KW-1185">Reference proteome</keyword>